<dbReference type="SMART" id="SM00225">
    <property type="entry name" value="BTB"/>
    <property type="match status" value="2"/>
</dbReference>
<evidence type="ECO:0000313" key="2">
    <source>
        <dbReference type="EMBL" id="TCD62787.1"/>
    </source>
</evidence>
<dbReference type="STRING" id="92696.A0A4V2MVJ2"/>
<organism evidence="2 3">
    <name type="scientific">Steccherinum ochraceum</name>
    <dbReference type="NCBI Taxonomy" id="92696"/>
    <lineage>
        <taxon>Eukaryota</taxon>
        <taxon>Fungi</taxon>
        <taxon>Dikarya</taxon>
        <taxon>Basidiomycota</taxon>
        <taxon>Agaricomycotina</taxon>
        <taxon>Agaricomycetes</taxon>
        <taxon>Polyporales</taxon>
        <taxon>Steccherinaceae</taxon>
        <taxon>Steccherinum</taxon>
    </lineage>
</organism>
<dbReference type="AlphaFoldDB" id="A0A4V2MVJ2"/>
<reference evidence="2 3" key="1">
    <citation type="submission" date="2018-11" db="EMBL/GenBank/DDBJ databases">
        <title>Genome assembly of Steccherinum ochraceum LE-BIN_3174, the white-rot fungus of the Steccherinaceae family (The Residual Polyporoid clade, Polyporales, Basidiomycota).</title>
        <authorList>
            <person name="Fedorova T.V."/>
            <person name="Glazunova O.A."/>
            <person name="Landesman E.O."/>
            <person name="Moiseenko K.V."/>
            <person name="Psurtseva N.V."/>
            <person name="Savinova O.S."/>
            <person name="Shakhova N.V."/>
            <person name="Tyazhelova T.V."/>
            <person name="Vasina D.V."/>
        </authorList>
    </citation>
    <scope>NUCLEOTIDE SEQUENCE [LARGE SCALE GENOMIC DNA]</scope>
    <source>
        <strain evidence="2 3">LE-BIN_3174</strain>
    </source>
</reference>
<proteinExistence type="predicted"/>
<feature type="domain" description="BTB" evidence="1">
    <location>
        <begin position="21"/>
        <end position="89"/>
    </location>
</feature>
<dbReference type="InterPro" id="IPR000210">
    <property type="entry name" value="BTB/POZ_dom"/>
</dbReference>
<accession>A0A4V2MVJ2</accession>
<keyword evidence="3" id="KW-1185">Reference proteome</keyword>
<evidence type="ECO:0000313" key="3">
    <source>
        <dbReference type="Proteomes" id="UP000292702"/>
    </source>
</evidence>
<dbReference type="PROSITE" id="PS50097">
    <property type="entry name" value="BTB"/>
    <property type="match status" value="1"/>
</dbReference>
<dbReference type="SUPFAM" id="SSF54695">
    <property type="entry name" value="POZ domain"/>
    <property type="match status" value="1"/>
</dbReference>
<comment type="caution">
    <text evidence="2">The sequence shown here is derived from an EMBL/GenBank/DDBJ whole genome shotgun (WGS) entry which is preliminary data.</text>
</comment>
<dbReference type="OrthoDB" id="3164835at2759"/>
<dbReference type="InterPro" id="IPR011333">
    <property type="entry name" value="SKP1/BTB/POZ_sf"/>
</dbReference>
<dbReference type="Proteomes" id="UP000292702">
    <property type="component" value="Unassembled WGS sequence"/>
</dbReference>
<evidence type="ECO:0000259" key="1">
    <source>
        <dbReference type="PROSITE" id="PS50097"/>
    </source>
</evidence>
<sequence length="484" mass="54159">MTVDTVMSVQKASAPFDDVGADTVLRTSDGVDFYIYRIVLSLASPFFKSMFSLTQPSTSPGTTTSEEGYPIIDVQEASRTLDSLLRLCYPIPDPVIESMEDIGDILEAAMKYEMEQPATLMKRLFRDHSDTQPLQAFTVACRLNMEDEAERAAKTWRLHRPLIPQPPIGSNGPIDWGHTVAGQSYIDSMSHISAGAYFRLLHYIRTGEPIKFCEPTFYPEEVLSPLPRTQPTLLPDFDDPADGVIRSSDGVDFPVHRSIISFASSLLRNGTDFPSSSKSLPTIQVDVHSAVLDIAIQLCYPLEDPAVTGPEVVIHLLRYATLYNSRRAKDYVRRRLPTLANVHPVRSFFIAAQQGWEAEARIAVMRVLHSNVEMTYVREMEEVSAKMYSALLRHHYECFRRVADIIYVSAGTTAYMPKNAPVAQLSEGYARLAPAIYAPIVNHAVSILKSNPFHIHYNLDAMRNDSERNMEEIQAALAEVALDI</sequence>
<dbReference type="Gene3D" id="3.30.710.10">
    <property type="entry name" value="Potassium Channel Kv1.1, Chain A"/>
    <property type="match status" value="2"/>
</dbReference>
<dbReference type="EMBL" id="RWJN01000345">
    <property type="protein sequence ID" value="TCD62787.1"/>
    <property type="molecule type" value="Genomic_DNA"/>
</dbReference>
<protein>
    <recommendedName>
        <fullName evidence="1">BTB domain-containing protein</fullName>
    </recommendedName>
</protein>
<dbReference type="CDD" id="cd18186">
    <property type="entry name" value="BTB_POZ_ZBTB_KLHL-like"/>
    <property type="match status" value="1"/>
</dbReference>
<gene>
    <name evidence="2" type="ORF">EIP91_006405</name>
</gene>
<dbReference type="Pfam" id="PF00651">
    <property type="entry name" value="BTB"/>
    <property type="match status" value="1"/>
</dbReference>
<name>A0A4V2MVJ2_9APHY</name>